<reference evidence="2 3" key="1">
    <citation type="journal article" date="2017" name="Genome Announc.">
        <title>Genome sequence of the saprophytic ascomycete Epicoccum nigrum ICMP 19927 strain isolated from New Zealand.</title>
        <authorList>
            <person name="Fokin M."/>
            <person name="Fleetwood D."/>
            <person name="Weir B.S."/>
            <person name="Villas-Boas S.G."/>
        </authorList>
    </citation>
    <scope>NUCLEOTIDE SEQUENCE [LARGE SCALE GENOMIC DNA]</scope>
    <source>
        <strain evidence="2 3">ICMP 19927</strain>
    </source>
</reference>
<gene>
    <name evidence="2" type="ORF">B5807_10828</name>
</gene>
<feature type="compositionally biased region" description="Basic and acidic residues" evidence="1">
    <location>
        <begin position="238"/>
        <end position="256"/>
    </location>
</feature>
<evidence type="ECO:0000256" key="1">
    <source>
        <dbReference type="SAM" id="MobiDB-lite"/>
    </source>
</evidence>
<sequence length="316" mass="34471">MQRVGQRLQHADGAQVRRADDAHTQPAARAQADQPARRDRLRRRVRRRRHGGAVLRRQPDHGLPGRGQHPALRGHLHPAEAHLRAQHVGRRRGGRPAPADGLDRRGVAVRVARGHVGGAAAGARQRGGLAVRGAAVRVAVPALQLAELEHQGRVQARRVPHARVDQPAPQRPRRPQVRPAHVPRLRRPVVVQRHRPVLRRHQQRGQRVDGVPSLGLLEARWPQGHRPRPLLGQRVAPPHRDGAGHGAEEGPRREDLEEPVRVWGYRGGGAVLRGWGVGGGGEGVDAEEGGELIGSDRIGIGVSWAFVAVLGYVSNT</sequence>
<keyword evidence="3" id="KW-1185">Reference proteome</keyword>
<organism evidence="2 3">
    <name type="scientific">Epicoccum nigrum</name>
    <name type="common">Soil fungus</name>
    <name type="synonym">Epicoccum purpurascens</name>
    <dbReference type="NCBI Taxonomy" id="105696"/>
    <lineage>
        <taxon>Eukaryota</taxon>
        <taxon>Fungi</taxon>
        <taxon>Dikarya</taxon>
        <taxon>Ascomycota</taxon>
        <taxon>Pezizomycotina</taxon>
        <taxon>Dothideomycetes</taxon>
        <taxon>Pleosporomycetidae</taxon>
        <taxon>Pleosporales</taxon>
        <taxon>Pleosporineae</taxon>
        <taxon>Didymellaceae</taxon>
        <taxon>Epicoccum</taxon>
    </lineage>
</organism>
<feature type="region of interest" description="Disordered" evidence="1">
    <location>
        <begin position="154"/>
        <end position="184"/>
    </location>
</feature>
<feature type="compositionally biased region" description="Basic residues" evidence="1">
    <location>
        <begin position="171"/>
        <end position="184"/>
    </location>
</feature>
<dbReference type="AlphaFoldDB" id="A0A1Y2LNP2"/>
<accession>A0A1Y2LNP2</accession>
<evidence type="ECO:0000313" key="3">
    <source>
        <dbReference type="Proteomes" id="UP000193240"/>
    </source>
</evidence>
<feature type="region of interest" description="Disordered" evidence="1">
    <location>
        <begin position="1"/>
        <end position="73"/>
    </location>
</feature>
<feature type="compositionally biased region" description="Basic residues" evidence="1">
    <location>
        <begin position="39"/>
        <end position="51"/>
    </location>
</feature>
<evidence type="ECO:0000313" key="2">
    <source>
        <dbReference type="EMBL" id="OSS44518.1"/>
    </source>
</evidence>
<dbReference type="InParanoid" id="A0A1Y2LNP2"/>
<name>A0A1Y2LNP2_EPING</name>
<dbReference type="Proteomes" id="UP000193240">
    <property type="component" value="Unassembled WGS sequence"/>
</dbReference>
<proteinExistence type="predicted"/>
<feature type="region of interest" description="Disordered" evidence="1">
    <location>
        <begin position="223"/>
        <end position="256"/>
    </location>
</feature>
<dbReference type="EMBL" id="KZ107857">
    <property type="protein sequence ID" value="OSS44518.1"/>
    <property type="molecule type" value="Genomic_DNA"/>
</dbReference>
<protein>
    <submittedName>
        <fullName evidence="2">Uncharacterized protein</fullName>
    </submittedName>
</protein>